<accession>A0ABQ2VEJ6</accession>
<gene>
    <name evidence="1" type="ORF">GCM10010178_86860</name>
</gene>
<comment type="caution">
    <text evidence="1">The sequence shown here is derived from an EMBL/GenBank/DDBJ whole genome shotgun (WGS) entry which is preliminary data.</text>
</comment>
<evidence type="ECO:0000313" key="1">
    <source>
        <dbReference type="EMBL" id="GGU83023.1"/>
    </source>
</evidence>
<dbReference type="EMBL" id="BMRE01000083">
    <property type="protein sequence ID" value="GGU83023.1"/>
    <property type="molecule type" value="Genomic_DNA"/>
</dbReference>
<reference evidence="2" key="1">
    <citation type="journal article" date="2019" name="Int. J. Syst. Evol. Microbiol.">
        <title>The Global Catalogue of Microorganisms (GCM) 10K type strain sequencing project: providing services to taxonomists for standard genome sequencing and annotation.</title>
        <authorList>
            <consortium name="The Broad Institute Genomics Platform"/>
            <consortium name="The Broad Institute Genome Sequencing Center for Infectious Disease"/>
            <person name="Wu L."/>
            <person name="Ma J."/>
        </authorList>
    </citation>
    <scope>NUCLEOTIDE SEQUENCE [LARGE SCALE GENOMIC DNA]</scope>
    <source>
        <strain evidence="2">JCM 3296</strain>
    </source>
</reference>
<protein>
    <submittedName>
        <fullName evidence="1">Uncharacterized protein</fullName>
    </submittedName>
</protein>
<sequence length="58" mass="6651">MPLHRFEYAAPVILLSHYIDLPGAAHQVRNARTYDRLTVGRDNSDQYDFSKPRVCCAT</sequence>
<name>A0ABQ2VEJ6_9PSEU</name>
<dbReference type="Proteomes" id="UP000649573">
    <property type="component" value="Unassembled WGS sequence"/>
</dbReference>
<organism evidence="1 2">
    <name type="scientific">Lentzea flava</name>
    <dbReference type="NCBI Taxonomy" id="103732"/>
    <lineage>
        <taxon>Bacteria</taxon>
        <taxon>Bacillati</taxon>
        <taxon>Actinomycetota</taxon>
        <taxon>Actinomycetes</taxon>
        <taxon>Pseudonocardiales</taxon>
        <taxon>Pseudonocardiaceae</taxon>
        <taxon>Lentzea</taxon>
    </lineage>
</organism>
<proteinExistence type="predicted"/>
<keyword evidence="2" id="KW-1185">Reference proteome</keyword>
<evidence type="ECO:0000313" key="2">
    <source>
        <dbReference type="Proteomes" id="UP000649573"/>
    </source>
</evidence>